<proteinExistence type="predicted"/>
<dbReference type="EMBL" id="FRBD01000015">
    <property type="protein sequence ID" value="SHK89779.1"/>
    <property type="molecule type" value="Genomic_DNA"/>
</dbReference>
<evidence type="ECO:0000313" key="3">
    <source>
        <dbReference type="Proteomes" id="UP000184130"/>
    </source>
</evidence>
<dbReference type="AlphaFoldDB" id="A0A1M6W820"/>
<organism evidence="1 3">
    <name type="scientific">Xylanibacter ruminicola</name>
    <name type="common">Prevotella ruminicola</name>
    <dbReference type="NCBI Taxonomy" id="839"/>
    <lineage>
        <taxon>Bacteria</taxon>
        <taxon>Pseudomonadati</taxon>
        <taxon>Bacteroidota</taxon>
        <taxon>Bacteroidia</taxon>
        <taxon>Bacteroidales</taxon>
        <taxon>Prevotellaceae</taxon>
        <taxon>Xylanibacter</taxon>
    </lineage>
</organism>
<protein>
    <recommendedName>
        <fullName evidence="4">IS110 family transposase</fullName>
    </recommendedName>
</protein>
<dbReference type="EMBL" id="FRBD01000022">
    <property type="protein sequence ID" value="SHL10380.1"/>
    <property type="molecule type" value="Genomic_DNA"/>
</dbReference>
<accession>A0A1M6W820</accession>
<evidence type="ECO:0008006" key="4">
    <source>
        <dbReference type="Google" id="ProtNLM"/>
    </source>
</evidence>
<gene>
    <name evidence="1" type="ORF">SAMN05216463_115102</name>
    <name evidence="2" type="ORF">SAMN05216463_12271</name>
</gene>
<evidence type="ECO:0000313" key="2">
    <source>
        <dbReference type="EMBL" id="SHL10380.1"/>
    </source>
</evidence>
<dbReference type="Proteomes" id="UP000184130">
    <property type="component" value="Unassembled WGS sequence"/>
</dbReference>
<reference evidence="1 3" key="1">
    <citation type="submission" date="2016-11" db="EMBL/GenBank/DDBJ databases">
        <authorList>
            <person name="Jaros S."/>
            <person name="Januszkiewicz K."/>
            <person name="Wedrychowicz H."/>
        </authorList>
    </citation>
    <scope>NUCLEOTIDE SEQUENCE [LARGE SCALE GENOMIC DNA]</scope>
    <source>
        <strain evidence="1 3">KHT3</strain>
    </source>
</reference>
<evidence type="ECO:0000313" key="1">
    <source>
        <dbReference type="EMBL" id="SHK89779.1"/>
    </source>
</evidence>
<feature type="non-terminal residue" evidence="1">
    <location>
        <position position="1"/>
    </location>
</feature>
<sequence length="39" mass="4621">CDKHPDSKMIGVTAIMRKMLLLIYSLWKSGEEYDETRDF</sequence>
<name>A0A1M6W820_XYLRU</name>